<dbReference type="Proteomes" id="UP001065613">
    <property type="component" value="Chromosome"/>
</dbReference>
<proteinExistence type="predicted"/>
<sequence length="154" mass="18032">MRQWQAVVLWGKQSLDGELPLAYQMFDPYLQRIYLDQLDQPSSSLGLGIIRLVSVPESQAPQQVQFLLKQVRQDIRDVAIQANIIELVEKIIIYKFPQKSRQELEHMFNLTDWKQTQFYKDVKLEGKLEIVRQLLQRGMTLAEAGQTHLIRVKP</sequence>
<accession>A0A977L0W3</accession>
<name>A0A977L0W3_9CYAN</name>
<protein>
    <submittedName>
        <fullName evidence="1">Rpn family recombination-promoting nuclease/putative transposase</fullName>
    </submittedName>
</protein>
<reference evidence="1" key="1">
    <citation type="submission" date="2021-04" db="EMBL/GenBank/DDBJ databases">
        <title>Genome sequence of Woronichinia naegeliana from Washington state freshwater lake bloom.</title>
        <authorList>
            <person name="Dreher T.W."/>
        </authorList>
    </citation>
    <scope>NUCLEOTIDE SEQUENCE</scope>
    <source>
        <strain evidence="1">WA131</strain>
    </source>
</reference>
<organism evidence="1">
    <name type="scientific">Woronichinia naegeliana WA131</name>
    <dbReference type="NCBI Taxonomy" id="2824559"/>
    <lineage>
        <taxon>Bacteria</taxon>
        <taxon>Bacillati</taxon>
        <taxon>Cyanobacteriota</taxon>
        <taxon>Cyanophyceae</taxon>
        <taxon>Synechococcales</taxon>
        <taxon>Coelosphaeriaceae</taxon>
        <taxon>Woronichinia</taxon>
    </lineage>
</organism>
<dbReference type="KEGG" id="wna:KA717_13160"/>
<gene>
    <name evidence="1" type="ORF">KA717_13160</name>
</gene>
<evidence type="ECO:0000313" key="1">
    <source>
        <dbReference type="EMBL" id="UXE63482.1"/>
    </source>
</evidence>
<dbReference type="EMBL" id="CP073041">
    <property type="protein sequence ID" value="UXE63482.1"/>
    <property type="molecule type" value="Genomic_DNA"/>
</dbReference>
<dbReference type="Pfam" id="PF11103">
    <property type="entry name" value="DUF2887"/>
    <property type="match status" value="1"/>
</dbReference>
<dbReference type="InterPro" id="IPR022573">
    <property type="entry name" value="DUF2887"/>
</dbReference>
<dbReference type="AlphaFoldDB" id="A0A977L0W3"/>